<evidence type="ECO:0000313" key="3">
    <source>
        <dbReference type="Proteomes" id="UP000664203"/>
    </source>
</evidence>
<evidence type="ECO:0000256" key="1">
    <source>
        <dbReference type="SAM" id="MobiDB-lite"/>
    </source>
</evidence>
<organism evidence="2 3">
    <name type="scientific">Alectoria fallacina</name>
    <dbReference type="NCBI Taxonomy" id="1903189"/>
    <lineage>
        <taxon>Eukaryota</taxon>
        <taxon>Fungi</taxon>
        <taxon>Dikarya</taxon>
        <taxon>Ascomycota</taxon>
        <taxon>Pezizomycotina</taxon>
        <taxon>Lecanoromycetes</taxon>
        <taxon>OSLEUM clade</taxon>
        <taxon>Lecanoromycetidae</taxon>
        <taxon>Lecanorales</taxon>
        <taxon>Lecanorineae</taxon>
        <taxon>Parmeliaceae</taxon>
        <taxon>Alectoria</taxon>
    </lineage>
</organism>
<feature type="compositionally biased region" description="Basic and acidic residues" evidence="1">
    <location>
        <begin position="69"/>
        <end position="79"/>
    </location>
</feature>
<keyword evidence="3" id="KW-1185">Reference proteome</keyword>
<dbReference type="Proteomes" id="UP000664203">
    <property type="component" value="Unassembled WGS sequence"/>
</dbReference>
<gene>
    <name evidence="2" type="ORF">ALECFALPRED_004748</name>
</gene>
<feature type="compositionally biased region" description="Basic and acidic residues" evidence="1">
    <location>
        <begin position="50"/>
        <end position="61"/>
    </location>
</feature>
<evidence type="ECO:0000313" key="2">
    <source>
        <dbReference type="EMBL" id="CAF9930877.1"/>
    </source>
</evidence>
<reference evidence="2" key="1">
    <citation type="submission" date="2021-03" db="EMBL/GenBank/DDBJ databases">
        <authorList>
            <person name="Tagirdzhanova G."/>
        </authorList>
    </citation>
    <scope>NUCLEOTIDE SEQUENCE</scope>
</reference>
<name>A0A8H3IK06_9LECA</name>
<dbReference type="OrthoDB" id="5407645at2759"/>
<dbReference type="EMBL" id="CAJPDR010000296">
    <property type="protein sequence ID" value="CAF9930877.1"/>
    <property type="molecule type" value="Genomic_DNA"/>
</dbReference>
<sequence length="286" mass="31672">MGLRKGDGYIQTWHYDDEPAKISVVRKHVSHGPGFSREHETVELHNSTGQRRDPSSTELRHSNRPANTESHDIVLADKGRRSRNSSYSSSDSDSDTDGSSPRRIRSRRHYNKDLPVARAGPNNANSPNHSSSIGAPRSRSRGPSRRYDSDSDSSSLDDNSGKKSQQKPPPKKILYTGLACVATIAAANNIYQSAKAHHTRQKELEEGEITSAEAQKRKMQARKMDLISLGVAAVGAYNVRNGWRRAEGHVSTISELFLPPSYPNSSLKTCLRSKRRVSTPQKCSQT</sequence>
<feature type="region of interest" description="Disordered" evidence="1">
    <location>
        <begin position="28"/>
        <end position="171"/>
    </location>
</feature>
<comment type="caution">
    <text evidence="2">The sequence shown here is derived from an EMBL/GenBank/DDBJ whole genome shotgun (WGS) entry which is preliminary data.</text>
</comment>
<feature type="compositionally biased region" description="Low complexity" evidence="1">
    <location>
        <begin position="121"/>
        <end position="137"/>
    </location>
</feature>
<accession>A0A8H3IK06</accession>
<proteinExistence type="predicted"/>
<protein>
    <submittedName>
        <fullName evidence="2">Uncharacterized protein</fullName>
    </submittedName>
</protein>
<dbReference type="AlphaFoldDB" id="A0A8H3IK06"/>
<feature type="compositionally biased region" description="Low complexity" evidence="1">
    <location>
        <begin position="84"/>
        <end position="101"/>
    </location>
</feature>